<sequence length="334" mass="36454">MTVSADVLRQLCPMHVLLDASGTIRQAGATLYKLNIPDLDGAAFFDLFEVHRPRSVTTMQQLLATQGGKLHLRLRNRKRTQLKGMLVADGSGGAVINMSFGISVVDAVRDYALTSTDFATTDLAIEMLYLVEAKTAALNASLHLNTRLQGAKTEAEERAYTDGLTGLRNRRAMDRTLEKLCRSGQPFSLIHMDLDFFKQVNDTHGHAAGDLVLRKVAEIMQEETRKDDTAARVGGDEFVLIFPDLISQDRLGGLAARMIAKIEQPVFHDGRTCRVSASIGITINPGALADPELVLEQADQALYASKRAGRAQFTFYDPAVHALDVKSNSALAGE</sequence>
<keyword evidence="5" id="KW-0548">Nucleotidyltransferase</keyword>
<dbReference type="PANTHER" id="PTHR46663:SF4">
    <property type="entry name" value="DIGUANYLATE CYCLASE DGCT-RELATED"/>
    <property type="match status" value="1"/>
</dbReference>
<evidence type="ECO:0000256" key="1">
    <source>
        <dbReference type="ARBA" id="ARBA00012202"/>
    </source>
</evidence>
<evidence type="ECO:0000313" key="5">
    <source>
        <dbReference type="EMBL" id="WGW05602.1"/>
    </source>
</evidence>
<dbReference type="EC" id="4.6.1.2" evidence="1"/>
<name>A0ABY8QLW0_9RHOB</name>
<evidence type="ECO:0000256" key="2">
    <source>
        <dbReference type="ARBA" id="ARBA00022741"/>
    </source>
</evidence>
<dbReference type="PROSITE" id="PS50887">
    <property type="entry name" value="GGDEF"/>
    <property type="match status" value="1"/>
</dbReference>
<dbReference type="InterPro" id="IPR029787">
    <property type="entry name" value="Nucleotide_cyclase"/>
</dbReference>
<dbReference type="InterPro" id="IPR052163">
    <property type="entry name" value="DGC-Regulatory_Protein"/>
</dbReference>
<dbReference type="GO" id="GO:0052621">
    <property type="term" value="F:diguanylate cyclase activity"/>
    <property type="evidence" value="ECO:0007669"/>
    <property type="project" value="UniProtKB-EC"/>
</dbReference>
<dbReference type="NCBIfam" id="TIGR00254">
    <property type="entry name" value="GGDEF"/>
    <property type="match status" value="1"/>
</dbReference>
<keyword evidence="5" id="KW-0808">Transferase</keyword>
<evidence type="ECO:0000256" key="3">
    <source>
        <dbReference type="ARBA" id="ARBA00023293"/>
    </source>
</evidence>
<proteinExistence type="predicted"/>
<dbReference type="InterPro" id="IPR042463">
    <property type="entry name" value="HNOB_dom_associated_sf"/>
</dbReference>
<dbReference type="SMART" id="SM00267">
    <property type="entry name" value="GGDEF"/>
    <property type="match status" value="1"/>
</dbReference>
<dbReference type="RefSeq" id="WP_282302226.1">
    <property type="nucleotide sequence ID" value="NZ_CP124616.1"/>
</dbReference>
<dbReference type="PANTHER" id="PTHR46663">
    <property type="entry name" value="DIGUANYLATE CYCLASE DGCT-RELATED"/>
    <property type="match status" value="1"/>
</dbReference>
<dbReference type="CDD" id="cd01949">
    <property type="entry name" value="GGDEF"/>
    <property type="match status" value="1"/>
</dbReference>
<organism evidence="5 6">
    <name type="scientific">Tropicibacter oceani</name>
    <dbReference type="NCBI Taxonomy" id="3058420"/>
    <lineage>
        <taxon>Bacteria</taxon>
        <taxon>Pseudomonadati</taxon>
        <taxon>Pseudomonadota</taxon>
        <taxon>Alphaproteobacteria</taxon>
        <taxon>Rhodobacterales</taxon>
        <taxon>Roseobacteraceae</taxon>
        <taxon>Tropicibacter</taxon>
    </lineage>
</organism>
<evidence type="ECO:0000313" key="6">
    <source>
        <dbReference type="Proteomes" id="UP001241605"/>
    </source>
</evidence>
<dbReference type="Pfam" id="PF07701">
    <property type="entry name" value="HNOBA"/>
    <property type="match status" value="1"/>
</dbReference>
<dbReference type="Gene3D" id="3.30.70.270">
    <property type="match status" value="1"/>
</dbReference>
<evidence type="ECO:0000259" key="4">
    <source>
        <dbReference type="PROSITE" id="PS50887"/>
    </source>
</evidence>
<accession>A0ABY8QLW0</accession>
<dbReference type="Pfam" id="PF00990">
    <property type="entry name" value="GGDEF"/>
    <property type="match status" value="1"/>
</dbReference>
<keyword evidence="2" id="KW-0547">Nucleotide-binding</keyword>
<feature type="domain" description="GGDEF" evidence="4">
    <location>
        <begin position="185"/>
        <end position="318"/>
    </location>
</feature>
<dbReference type="EMBL" id="CP124616">
    <property type="protein sequence ID" value="WGW05602.1"/>
    <property type="molecule type" value="Genomic_DNA"/>
</dbReference>
<gene>
    <name evidence="5" type="ORF">QF118_08660</name>
</gene>
<dbReference type="InterPro" id="IPR043128">
    <property type="entry name" value="Rev_trsase/Diguanyl_cyclase"/>
</dbReference>
<reference evidence="5 6" key="1">
    <citation type="submission" date="2023-05" db="EMBL/GenBank/DDBJ databases">
        <title>YMD87, complete Genome.</title>
        <authorList>
            <person name="Zhang J."/>
            <person name="Xu X."/>
        </authorList>
    </citation>
    <scope>NUCLEOTIDE SEQUENCE [LARGE SCALE GENOMIC DNA]</scope>
    <source>
        <strain evidence="5 6">YMD87</strain>
    </source>
</reference>
<dbReference type="SUPFAM" id="SSF55073">
    <property type="entry name" value="Nucleotide cyclase"/>
    <property type="match status" value="1"/>
</dbReference>
<dbReference type="InterPro" id="IPR000160">
    <property type="entry name" value="GGDEF_dom"/>
</dbReference>
<protein>
    <recommendedName>
        <fullName evidence="1">guanylate cyclase</fullName>
        <ecNumber evidence="1">4.6.1.2</ecNumber>
    </recommendedName>
</protein>
<dbReference type="InterPro" id="IPR011645">
    <property type="entry name" value="HNOB_dom_associated"/>
</dbReference>
<keyword evidence="6" id="KW-1185">Reference proteome</keyword>
<dbReference type="Gene3D" id="3.30.450.260">
    <property type="entry name" value="Haem NO binding associated domain"/>
    <property type="match status" value="1"/>
</dbReference>
<keyword evidence="3" id="KW-0141">cGMP biosynthesis</keyword>
<dbReference type="Proteomes" id="UP001241605">
    <property type="component" value="Chromosome"/>
</dbReference>